<evidence type="ECO:0000313" key="2">
    <source>
        <dbReference type="EMBL" id="VFK27108.1"/>
    </source>
</evidence>
<dbReference type="EMBL" id="CAADFQ010000002">
    <property type="protein sequence ID" value="VFK27108.1"/>
    <property type="molecule type" value="Genomic_DNA"/>
</dbReference>
<proteinExistence type="predicted"/>
<protein>
    <submittedName>
        <fullName evidence="2">LTXXQ motif family protein</fullName>
    </submittedName>
</protein>
<gene>
    <name evidence="1" type="ORF">BECKMB1821G_GA0114241_100911</name>
    <name evidence="3" type="ORF">BECKMB1821H_GA0114242_101212</name>
    <name evidence="2" type="ORF">BECKMB1821I_GA0114274_100241</name>
</gene>
<sequence length="99" mass="11358">MGAGIGQLLQIPDLSGEQREKIQDIADELRRNHWKSMGEKMEHSAQLRRLWGAKPLDAKAIGETYAKVFDIKRKMIVTTIEARQKATDVLTDEQRKQLQ</sequence>
<evidence type="ECO:0000313" key="3">
    <source>
        <dbReference type="EMBL" id="VFK74904.1"/>
    </source>
</evidence>
<dbReference type="GO" id="GO:0042597">
    <property type="term" value="C:periplasmic space"/>
    <property type="evidence" value="ECO:0007669"/>
    <property type="project" value="InterPro"/>
</dbReference>
<evidence type="ECO:0000313" key="1">
    <source>
        <dbReference type="EMBL" id="VFK24584.1"/>
    </source>
</evidence>
<name>A0A450XCW0_9GAMM</name>
<accession>A0A450XCW0</accession>
<dbReference type="InterPro" id="IPR012899">
    <property type="entry name" value="LTXXQ"/>
</dbReference>
<dbReference type="Pfam" id="PF07813">
    <property type="entry name" value="LTXXQ"/>
    <property type="match status" value="1"/>
</dbReference>
<dbReference type="Gene3D" id="1.20.120.1490">
    <property type="match status" value="1"/>
</dbReference>
<dbReference type="EMBL" id="CAADFO010000009">
    <property type="protein sequence ID" value="VFK24584.1"/>
    <property type="molecule type" value="Genomic_DNA"/>
</dbReference>
<dbReference type="EMBL" id="CAADGH010000012">
    <property type="protein sequence ID" value="VFK74904.1"/>
    <property type="molecule type" value="Genomic_DNA"/>
</dbReference>
<dbReference type="AlphaFoldDB" id="A0A450XCW0"/>
<reference evidence="2" key="1">
    <citation type="submission" date="2019-02" db="EMBL/GenBank/DDBJ databases">
        <authorList>
            <person name="Gruber-Vodicka R. H."/>
            <person name="Seah K. B. B."/>
        </authorList>
    </citation>
    <scope>NUCLEOTIDE SEQUENCE</scope>
    <source>
        <strain evidence="1">BECK_BZ197</strain>
        <strain evidence="3">BECK_BZ198</strain>
        <strain evidence="2">BECK_BZ199</strain>
    </source>
</reference>
<organism evidence="2">
    <name type="scientific">Candidatus Kentrum sp. MB</name>
    <dbReference type="NCBI Taxonomy" id="2138164"/>
    <lineage>
        <taxon>Bacteria</taxon>
        <taxon>Pseudomonadati</taxon>
        <taxon>Pseudomonadota</taxon>
        <taxon>Gammaproteobacteria</taxon>
        <taxon>Candidatus Kentrum</taxon>
    </lineage>
</organism>